<protein>
    <recommendedName>
        <fullName evidence="5">Large ribosomal subunit protein bL25</fullName>
    </recommendedName>
    <alternativeName>
        <fullName evidence="5">General stress protein CTC</fullName>
    </alternativeName>
</protein>
<organism evidence="8 9">
    <name type="scientific">Micavibrio aeruginosavorus EPB</name>
    <dbReference type="NCBI Taxonomy" id="349215"/>
    <lineage>
        <taxon>Bacteria</taxon>
        <taxon>Pseudomonadati</taxon>
        <taxon>Bdellovibrionota</taxon>
        <taxon>Bdellovibrionia</taxon>
        <taxon>Bdellovibrionales</taxon>
        <taxon>Pseudobdellovibrionaceae</taxon>
        <taxon>Micavibrio</taxon>
    </lineage>
</organism>
<dbReference type="Pfam" id="PF01386">
    <property type="entry name" value="Ribosomal_L25p"/>
    <property type="match status" value="1"/>
</dbReference>
<proteinExistence type="inferred from homology"/>
<keyword evidence="1 5" id="KW-0699">rRNA-binding</keyword>
<keyword evidence="4 5" id="KW-0687">Ribonucleoprotein</keyword>
<evidence type="ECO:0000256" key="5">
    <source>
        <dbReference type="HAMAP-Rule" id="MF_01334"/>
    </source>
</evidence>
<name>M4VEB8_9BACT</name>
<evidence type="ECO:0000256" key="3">
    <source>
        <dbReference type="ARBA" id="ARBA00022980"/>
    </source>
</evidence>
<keyword evidence="2 5" id="KW-0694">RNA-binding</keyword>
<dbReference type="HOGENOM" id="CLU_075939_0_1_5"/>
<accession>M4VEB8</accession>
<dbReference type="PANTHER" id="PTHR33284:SF1">
    <property type="entry name" value="RIBOSOMAL PROTEIN L25_GLN-TRNA SYNTHETASE, ANTI-CODON-BINDING DOMAIN-CONTAINING PROTEIN"/>
    <property type="match status" value="1"/>
</dbReference>
<dbReference type="InterPro" id="IPR020056">
    <property type="entry name" value="Rbsml_bL25/Gln-tRNA_synth_N"/>
</dbReference>
<dbReference type="PANTHER" id="PTHR33284">
    <property type="entry name" value="RIBOSOMAL PROTEIN L25/GLN-TRNA SYNTHETASE, ANTI-CODON-BINDING DOMAIN-CONTAINING PROTEIN"/>
    <property type="match status" value="1"/>
</dbReference>
<dbReference type="HAMAP" id="MF_01334">
    <property type="entry name" value="Ribosomal_bL25_CTC"/>
    <property type="match status" value="1"/>
</dbReference>
<dbReference type="AlphaFoldDB" id="M4VEB8"/>
<dbReference type="KEGG" id="man:A11S_900"/>
<dbReference type="SUPFAM" id="SSF50715">
    <property type="entry name" value="Ribosomal protein L25-like"/>
    <property type="match status" value="1"/>
</dbReference>
<reference evidence="8 9" key="1">
    <citation type="journal article" date="2013" name="ISME J.">
        <title>By their genes ye shall know them: genomic signatures of predatory bacteria.</title>
        <authorList>
            <person name="Pasternak Z."/>
            <person name="Pietrokovski S."/>
            <person name="Rotem O."/>
            <person name="Gophna U."/>
            <person name="Lurie-Weinberger M.N."/>
            <person name="Jurkevitch E."/>
        </authorList>
    </citation>
    <scope>NUCLEOTIDE SEQUENCE [LARGE SCALE GENOMIC DNA]</scope>
    <source>
        <strain evidence="8">EPB</strain>
    </source>
</reference>
<dbReference type="InterPro" id="IPR020930">
    <property type="entry name" value="Ribosomal_uL5_bac-type"/>
</dbReference>
<dbReference type="InterPro" id="IPR037121">
    <property type="entry name" value="Ribosomal_bL25_C"/>
</dbReference>
<evidence type="ECO:0000313" key="9">
    <source>
        <dbReference type="Proteomes" id="UP000011932"/>
    </source>
</evidence>
<feature type="domain" description="Large ribosomal subunit protein bL25 L25" evidence="6">
    <location>
        <begin position="7"/>
        <end position="94"/>
    </location>
</feature>
<sequence length="212" mass="23154">MSKKFSLTAEKRDGAGKGIARALRRENKIPAVVYGDSKEPVSITLPLKEVTMEYRKGYMFTHLCEIEVAGQKHLTLARDVQLHPVTDQIIHVDFLRVTPKTRIKVDVPVHFINDEESKGLKAGGVLNVVHHEVVLECAATDIPEFVEVDLTNYDLGDVIHMDVVKLPKGATSVLEGDETIATIAVPRAVVEVEDAPVAADAVPASTEKKAAE</sequence>
<dbReference type="InterPro" id="IPR001021">
    <property type="entry name" value="Ribosomal_bL25_long"/>
</dbReference>
<dbReference type="GO" id="GO:0006412">
    <property type="term" value="P:translation"/>
    <property type="evidence" value="ECO:0007669"/>
    <property type="project" value="UniProtKB-UniRule"/>
</dbReference>
<feature type="domain" description="Large ribosomal subunit protein bL25 beta" evidence="7">
    <location>
        <begin position="103"/>
        <end position="187"/>
    </location>
</feature>
<dbReference type="Pfam" id="PF14693">
    <property type="entry name" value="Ribosomal_TL5_C"/>
    <property type="match status" value="1"/>
</dbReference>
<dbReference type="InterPro" id="IPR020057">
    <property type="entry name" value="Ribosomal_bL25_b-dom"/>
</dbReference>
<dbReference type="RefSeq" id="WP_015467271.1">
    <property type="nucleotide sequence ID" value="NC_020812.1"/>
</dbReference>
<dbReference type="InterPro" id="IPR029751">
    <property type="entry name" value="Ribosomal_L25_dom"/>
</dbReference>
<dbReference type="InterPro" id="IPR011035">
    <property type="entry name" value="Ribosomal_bL25/Gln-tRNA_synth"/>
</dbReference>
<dbReference type="GO" id="GO:0008097">
    <property type="term" value="F:5S rRNA binding"/>
    <property type="evidence" value="ECO:0007669"/>
    <property type="project" value="InterPro"/>
</dbReference>
<gene>
    <name evidence="5" type="primary">rplY</name>
    <name evidence="5" type="synonym">ctc</name>
    <name evidence="8" type="ORF">A11S_900</name>
</gene>
<dbReference type="EMBL" id="CP003538">
    <property type="protein sequence ID" value="AGH97722.1"/>
    <property type="molecule type" value="Genomic_DNA"/>
</dbReference>
<dbReference type="CDD" id="cd00495">
    <property type="entry name" value="Ribosomal_L25_TL5_CTC"/>
    <property type="match status" value="1"/>
</dbReference>
<dbReference type="Gene3D" id="2.170.120.20">
    <property type="entry name" value="Ribosomal protein L25, beta domain"/>
    <property type="match status" value="1"/>
</dbReference>
<dbReference type="OrthoDB" id="9806411at2"/>
<evidence type="ECO:0000256" key="4">
    <source>
        <dbReference type="ARBA" id="ARBA00023274"/>
    </source>
</evidence>
<dbReference type="GO" id="GO:0022625">
    <property type="term" value="C:cytosolic large ribosomal subunit"/>
    <property type="evidence" value="ECO:0007669"/>
    <property type="project" value="TreeGrafter"/>
</dbReference>
<evidence type="ECO:0000259" key="7">
    <source>
        <dbReference type="Pfam" id="PF14693"/>
    </source>
</evidence>
<dbReference type="STRING" id="349215.A11S_900"/>
<evidence type="ECO:0000256" key="1">
    <source>
        <dbReference type="ARBA" id="ARBA00022730"/>
    </source>
</evidence>
<dbReference type="Gene3D" id="2.40.240.10">
    <property type="entry name" value="Ribosomal Protein L25, Chain P"/>
    <property type="match status" value="1"/>
</dbReference>
<dbReference type="Proteomes" id="UP000011932">
    <property type="component" value="Chromosome"/>
</dbReference>
<evidence type="ECO:0000256" key="2">
    <source>
        <dbReference type="ARBA" id="ARBA00022884"/>
    </source>
</evidence>
<keyword evidence="3 5" id="KW-0689">Ribosomal protein</keyword>
<comment type="function">
    <text evidence="5">This is one of the proteins that binds to the 5S RNA in the ribosome where it forms part of the central protuberance.</text>
</comment>
<dbReference type="PATRIC" id="fig|349215.9.peg.871"/>
<dbReference type="GO" id="GO:0003735">
    <property type="term" value="F:structural constituent of ribosome"/>
    <property type="evidence" value="ECO:0007669"/>
    <property type="project" value="InterPro"/>
</dbReference>
<dbReference type="NCBIfam" id="NF004612">
    <property type="entry name" value="PRK05943.1"/>
    <property type="match status" value="1"/>
</dbReference>
<evidence type="ECO:0000259" key="6">
    <source>
        <dbReference type="Pfam" id="PF01386"/>
    </source>
</evidence>
<dbReference type="NCBIfam" id="NF004128">
    <property type="entry name" value="PRK05618.1-2"/>
    <property type="match status" value="1"/>
</dbReference>
<dbReference type="NCBIfam" id="TIGR00731">
    <property type="entry name" value="bL25_bact_ctc"/>
    <property type="match status" value="1"/>
</dbReference>
<comment type="similarity">
    <text evidence="5">Belongs to the bacterial ribosomal protein bL25 family. CTC subfamily.</text>
</comment>
<evidence type="ECO:0000313" key="8">
    <source>
        <dbReference type="EMBL" id="AGH97722.1"/>
    </source>
</evidence>
<comment type="subunit">
    <text evidence="5">Part of the 50S ribosomal subunit; part of the 5S rRNA/L5/L18/L25 subcomplex. Contacts the 5S rRNA. Binds to the 5S rRNA independently of L5 and L18.</text>
</comment>